<evidence type="ECO:0000259" key="5">
    <source>
        <dbReference type="PROSITE" id="PS50943"/>
    </source>
</evidence>
<dbReference type="GeneID" id="10669476"/>
<dbReference type="AlphaFoldDB" id="F6D6T1"/>
<evidence type="ECO:0000256" key="3">
    <source>
        <dbReference type="ARBA" id="ARBA00023163"/>
    </source>
</evidence>
<evidence type="ECO:0000256" key="1">
    <source>
        <dbReference type="ARBA" id="ARBA00023015"/>
    </source>
</evidence>
<keyword evidence="2 4" id="KW-0238">DNA-binding</keyword>
<dbReference type="Gene3D" id="1.10.260.40">
    <property type="entry name" value="lambda repressor-like DNA-binding domains"/>
    <property type="match status" value="1"/>
</dbReference>
<dbReference type="Pfam" id="PF26553">
    <property type="entry name" value="PDDEXK_19"/>
    <property type="match status" value="1"/>
</dbReference>
<evidence type="ECO:0000256" key="4">
    <source>
        <dbReference type="HAMAP-Rule" id="MF_00584"/>
    </source>
</evidence>
<dbReference type="InterPro" id="IPR020886">
    <property type="entry name" value="MTH_967-like"/>
</dbReference>
<evidence type="ECO:0000313" key="6">
    <source>
        <dbReference type="EMBL" id="AEG18969.1"/>
    </source>
</evidence>
<accession>F6D6T1</accession>
<organism evidence="6 7">
    <name type="scientific">Methanobacterium paludis (strain DSM 25820 / JCM 18151 / SWAN1)</name>
    <dbReference type="NCBI Taxonomy" id="868131"/>
    <lineage>
        <taxon>Archaea</taxon>
        <taxon>Methanobacteriati</taxon>
        <taxon>Methanobacteriota</taxon>
        <taxon>Methanomada group</taxon>
        <taxon>Methanobacteria</taxon>
        <taxon>Methanobacteriales</taxon>
        <taxon>Methanobacteriaceae</taxon>
        <taxon>Methanobacterium</taxon>
    </lineage>
</organism>
<proteinExistence type="inferred from homology"/>
<dbReference type="SMART" id="SM00530">
    <property type="entry name" value="HTH_XRE"/>
    <property type="match status" value="1"/>
</dbReference>
<dbReference type="STRING" id="868131.MSWAN_1960"/>
<dbReference type="HAMAP" id="MF_00584">
    <property type="entry name" value="HTH_type_cro_C1"/>
    <property type="match status" value="1"/>
</dbReference>
<keyword evidence="3 4" id="KW-0804">Transcription</keyword>
<dbReference type="PROSITE" id="PS50943">
    <property type="entry name" value="HTH_CROC1"/>
    <property type="match status" value="1"/>
</dbReference>
<dbReference type="eggNOG" id="arCOG04152">
    <property type="taxonomic scope" value="Archaea"/>
</dbReference>
<dbReference type="GO" id="GO:0003700">
    <property type="term" value="F:DNA-binding transcription factor activity"/>
    <property type="evidence" value="ECO:0007669"/>
    <property type="project" value="UniProtKB-UniRule"/>
</dbReference>
<dbReference type="GO" id="GO:0003677">
    <property type="term" value="F:DNA binding"/>
    <property type="evidence" value="ECO:0007669"/>
    <property type="project" value="UniProtKB-KW"/>
</dbReference>
<evidence type="ECO:0000313" key="7">
    <source>
        <dbReference type="Proteomes" id="UP000009231"/>
    </source>
</evidence>
<protein>
    <recommendedName>
        <fullName evidence="4">Putative HTH-type transcriptional regulatory protein MSWAN_1960</fullName>
    </recommendedName>
</protein>
<evidence type="ECO:0000256" key="2">
    <source>
        <dbReference type="ARBA" id="ARBA00023125"/>
    </source>
</evidence>
<dbReference type="InterPro" id="IPR001387">
    <property type="entry name" value="Cro/C1-type_HTH"/>
</dbReference>
<dbReference type="Pfam" id="PF01381">
    <property type="entry name" value="HTH_3"/>
    <property type="match status" value="1"/>
</dbReference>
<dbReference type="RefSeq" id="WP_013826468.1">
    <property type="nucleotide sequence ID" value="NC_015574.1"/>
</dbReference>
<name>F6D6T1_METPW</name>
<sequence length="327" mass="37462">MQKFNIPAQRDHILIEINELLSSHGFETSNIYDRSCFDMVARKDFLLLLMKVLINVDGFTGEQAEEIKKVANTFLASPIIVGLKSKNEFLEEDVVYERHGIPVIALETLRSMLIEEIYPEIFADRGGYFVQIDGNIIKEIREEQNLSRKDLADLAHVSRETIYKYENGMVRAFPETAMMLESILNMKITLSINLFRVPEPEKSNISDKTKKEPKELFDLGFGVIKTNRTPFDALAKPEAETVRKIRKNDGPLITNMEKNRNQQILKKMAVNVKDLSGVTGTEAVFILDTKNDMNCIEGIPVVHNWEMGEMKNSKEFLKLVKERKECS</sequence>
<dbReference type="InterPro" id="IPR059051">
    <property type="entry name" value="MTH_967_PDDEXK"/>
</dbReference>
<gene>
    <name evidence="6" type="ordered locus">MSWAN_1960</name>
</gene>
<feature type="domain" description="HTH cro/C1-type" evidence="5">
    <location>
        <begin position="137"/>
        <end position="195"/>
    </location>
</feature>
<reference evidence="6 7" key="1">
    <citation type="journal article" date="2014" name="Int. J. Syst. Evol. Microbiol.">
        <title>Methanobacterium paludis sp. nov. and a novel strain of Methanobacterium lacus isolated from northern peatlands.</title>
        <authorList>
            <person name="Cadillo-Quiroz H."/>
            <person name="Brauer S.L."/>
            <person name="Goodson N."/>
            <person name="Yavitt J.B."/>
            <person name="Zinder S.H."/>
        </authorList>
    </citation>
    <scope>NUCLEOTIDE SEQUENCE [LARGE SCALE GENOMIC DNA]</scope>
    <source>
        <strain evidence="7">DSM 25820 / JCM 18151 / SWAN1</strain>
    </source>
</reference>
<dbReference type="CDD" id="cd00093">
    <property type="entry name" value="HTH_XRE"/>
    <property type="match status" value="1"/>
</dbReference>
<dbReference type="OrthoDB" id="31424at2157"/>
<dbReference type="InterPro" id="IPR010982">
    <property type="entry name" value="Lambda_DNA-bd_dom_sf"/>
</dbReference>
<dbReference type="NCBIfam" id="NF003162">
    <property type="entry name" value="PRK04140.1"/>
    <property type="match status" value="1"/>
</dbReference>
<keyword evidence="1 4" id="KW-0805">Transcription regulation</keyword>
<dbReference type="SUPFAM" id="SSF47413">
    <property type="entry name" value="lambda repressor-like DNA-binding domains"/>
    <property type="match status" value="1"/>
</dbReference>
<keyword evidence="7" id="KW-1185">Reference proteome</keyword>
<dbReference type="Proteomes" id="UP000009231">
    <property type="component" value="Chromosome"/>
</dbReference>
<dbReference type="EMBL" id="CP002772">
    <property type="protein sequence ID" value="AEG18969.1"/>
    <property type="molecule type" value="Genomic_DNA"/>
</dbReference>
<dbReference type="HOGENOM" id="CLU_075726_0_0_2"/>
<dbReference type="KEGG" id="mew:MSWAN_1960"/>